<name>A0A8J7J6Y3_9CYAN</name>
<comment type="caution">
    <text evidence="1">The sequence shown here is derived from an EMBL/GenBank/DDBJ whole genome shotgun (WGS) entry which is preliminary data.</text>
</comment>
<evidence type="ECO:0000313" key="1">
    <source>
        <dbReference type="EMBL" id="MBE9119059.1"/>
    </source>
</evidence>
<accession>A0A8J7J6Y3</accession>
<protein>
    <submittedName>
        <fullName evidence="1">Uncharacterized protein</fullName>
    </submittedName>
</protein>
<dbReference type="EMBL" id="JADEWZ010000077">
    <property type="protein sequence ID" value="MBE9119059.1"/>
    <property type="molecule type" value="Genomic_DNA"/>
</dbReference>
<gene>
    <name evidence="1" type="ORF">IQ249_24695</name>
</gene>
<keyword evidence="2" id="KW-1185">Reference proteome</keyword>
<dbReference type="AlphaFoldDB" id="A0A8J7J6Y3"/>
<proteinExistence type="predicted"/>
<dbReference type="RefSeq" id="WP_194032153.1">
    <property type="nucleotide sequence ID" value="NZ_JADEWZ010000077.1"/>
</dbReference>
<organism evidence="1 2">
    <name type="scientific">Lusitaniella coriacea LEGE 07157</name>
    <dbReference type="NCBI Taxonomy" id="945747"/>
    <lineage>
        <taxon>Bacteria</taxon>
        <taxon>Bacillati</taxon>
        <taxon>Cyanobacteriota</taxon>
        <taxon>Cyanophyceae</taxon>
        <taxon>Spirulinales</taxon>
        <taxon>Lusitaniellaceae</taxon>
        <taxon>Lusitaniella</taxon>
    </lineage>
</organism>
<evidence type="ECO:0000313" key="2">
    <source>
        <dbReference type="Proteomes" id="UP000654482"/>
    </source>
</evidence>
<sequence>MADAPPGQPPRLGATRPTLSEIRMRLFNRPLRSVLREGTTKGAIALGFVLAVRGIIPYPALTACHTPHPRRELANVHPKEVQQDQGN</sequence>
<dbReference type="Proteomes" id="UP000654482">
    <property type="component" value="Unassembled WGS sequence"/>
</dbReference>
<reference evidence="1" key="1">
    <citation type="submission" date="2020-10" db="EMBL/GenBank/DDBJ databases">
        <authorList>
            <person name="Castelo-Branco R."/>
            <person name="Eusebio N."/>
            <person name="Adriana R."/>
            <person name="Vieira A."/>
            <person name="Brugerolle De Fraissinette N."/>
            <person name="Rezende De Castro R."/>
            <person name="Schneider M.P."/>
            <person name="Vasconcelos V."/>
            <person name="Leao P.N."/>
        </authorList>
    </citation>
    <scope>NUCLEOTIDE SEQUENCE</scope>
    <source>
        <strain evidence="1">LEGE 07157</strain>
    </source>
</reference>